<protein>
    <recommendedName>
        <fullName evidence="12">Peroxisomal adenine nucleotide transporter 1</fullName>
    </recommendedName>
</protein>
<keyword evidence="6" id="KW-1133">Transmembrane helix</keyword>
<evidence type="ECO:0000256" key="5">
    <source>
        <dbReference type="ARBA" id="ARBA00022737"/>
    </source>
</evidence>
<evidence type="ECO:0000256" key="4">
    <source>
        <dbReference type="ARBA" id="ARBA00022692"/>
    </source>
</evidence>
<dbReference type="InterPro" id="IPR052217">
    <property type="entry name" value="Mito/Peroxisomal_Carrier"/>
</dbReference>
<evidence type="ECO:0000256" key="1">
    <source>
        <dbReference type="ARBA" id="ARBA00004141"/>
    </source>
</evidence>
<dbReference type="SUPFAM" id="SSF103506">
    <property type="entry name" value="Mitochondrial carrier"/>
    <property type="match status" value="1"/>
</dbReference>
<sequence>MSDELSPLAIAFSGALGAVVSNGLVYPLDTVKTRIQAKDASDAEKDTDTVQHNLNADLALIPKDSLVTAIVKLFRDEGIAAAYGGFGASMLNTFSQQFAYFYWYGAVRTAWLKSSSGSGGKQSLSTASELLIGAIAGDLAQIFTIPVNVIATRQQIGVQDGDTDTSFIAVGRQIIKEDGITGLWRGLKPSLVLSGGCLLTVSLFLISNAQVNPAITYGAYEKLKAGALAGYIPLLGATKDGRLSPWGNFVLGAMSKTAATIATYPYIMAKVRVMAGTSSNNDTQVTKADAKAELKKNSGALKLLLHIYKKKGVVGWYKGMHAQIVKAVLQQALLFVLRDIFEKYTLMGVLLIRSLRAA</sequence>
<reference evidence="10 11" key="1">
    <citation type="submission" date="2019-03" db="EMBL/GenBank/DDBJ databases">
        <title>Sequencing 23 genomes of Wallemia ichthyophaga.</title>
        <authorList>
            <person name="Gostincar C."/>
        </authorList>
    </citation>
    <scope>NUCLEOTIDE SEQUENCE [LARGE SCALE GENOMIC DNA]</scope>
    <source>
        <strain evidence="10 11">EXF-5753</strain>
    </source>
</reference>
<dbReference type="Pfam" id="PF00153">
    <property type="entry name" value="Mito_carr"/>
    <property type="match status" value="3"/>
</dbReference>
<keyword evidence="3 9" id="KW-0813">Transport</keyword>
<feature type="repeat" description="Solcar" evidence="8">
    <location>
        <begin position="243"/>
        <end position="344"/>
    </location>
</feature>
<dbReference type="EMBL" id="SPNW01000023">
    <property type="protein sequence ID" value="TIA89900.1"/>
    <property type="molecule type" value="Genomic_DNA"/>
</dbReference>
<evidence type="ECO:0000256" key="3">
    <source>
        <dbReference type="ARBA" id="ARBA00022448"/>
    </source>
</evidence>
<dbReference type="PROSITE" id="PS50920">
    <property type="entry name" value="SOLCAR"/>
    <property type="match status" value="3"/>
</dbReference>
<dbReference type="GO" id="GO:0016020">
    <property type="term" value="C:membrane"/>
    <property type="evidence" value="ECO:0007669"/>
    <property type="project" value="UniProtKB-SubCell"/>
</dbReference>
<dbReference type="Proteomes" id="UP000310189">
    <property type="component" value="Unassembled WGS sequence"/>
</dbReference>
<evidence type="ECO:0000256" key="6">
    <source>
        <dbReference type="ARBA" id="ARBA00022989"/>
    </source>
</evidence>
<dbReference type="PANTHER" id="PTHR45939">
    <property type="entry name" value="PEROXISOMAL MEMBRANE PROTEIN PMP34-RELATED"/>
    <property type="match status" value="1"/>
</dbReference>
<feature type="repeat" description="Solcar" evidence="8">
    <location>
        <begin position="5"/>
        <end position="110"/>
    </location>
</feature>
<dbReference type="GO" id="GO:0015217">
    <property type="term" value="F:ADP transmembrane transporter activity"/>
    <property type="evidence" value="ECO:0007669"/>
    <property type="project" value="TreeGrafter"/>
</dbReference>
<dbReference type="Gene3D" id="1.50.40.10">
    <property type="entry name" value="Mitochondrial carrier domain"/>
    <property type="match status" value="2"/>
</dbReference>
<dbReference type="OrthoDB" id="446044at2759"/>
<dbReference type="InterPro" id="IPR023395">
    <property type="entry name" value="MCP_dom_sf"/>
</dbReference>
<dbReference type="PANTHER" id="PTHR45939:SF1">
    <property type="entry name" value="MITOCHONDRIAL THIAMINE PYROPHOSPHATE CARRIER 1-RELATED"/>
    <property type="match status" value="1"/>
</dbReference>
<comment type="similarity">
    <text evidence="2 9">Belongs to the mitochondrial carrier (TC 2.A.29) family.</text>
</comment>
<gene>
    <name evidence="10" type="ORF">E3P99_01805</name>
</gene>
<evidence type="ECO:0000313" key="10">
    <source>
        <dbReference type="EMBL" id="TIA89900.1"/>
    </source>
</evidence>
<keyword evidence="11" id="KW-1185">Reference proteome</keyword>
<evidence type="ECO:0000256" key="8">
    <source>
        <dbReference type="PROSITE-ProRule" id="PRU00282"/>
    </source>
</evidence>
<keyword evidence="4 8" id="KW-0812">Transmembrane</keyword>
<organism evidence="10 11">
    <name type="scientific">Wallemia hederae</name>
    <dbReference type="NCBI Taxonomy" id="1540922"/>
    <lineage>
        <taxon>Eukaryota</taxon>
        <taxon>Fungi</taxon>
        <taxon>Dikarya</taxon>
        <taxon>Basidiomycota</taxon>
        <taxon>Wallemiomycotina</taxon>
        <taxon>Wallemiomycetes</taxon>
        <taxon>Wallemiales</taxon>
        <taxon>Wallemiaceae</taxon>
        <taxon>Wallemia</taxon>
    </lineage>
</organism>
<evidence type="ECO:0008006" key="12">
    <source>
        <dbReference type="Google" id="ProtNLM"/>
    </source>
</evidence>
<comment type="subcellular location">
    <subcellularLocation>
        <location evidence="1">Membrane</location>
        <topology evidence="1">Multi-pass membrane protein</topology>
    </subcellularLocation>
</comment>
<evidence type="ECO:0000313" key="11">
    <source>
        <dbReference type="Proteomes" id="UP000310189"/>
    </source>
</evidence>
<evidence type="ECO:0000256" key="9">
    <source>
        <dbReference type="RuleBase" id="RU000488"/>
    </source>
</evidence>
<dbReference type="InterPro" id="IPR018108">
    <property type="entry name" value="MCP_transmembrane"/>
</dbReference>
<keyword evidence="7 8" id="KW-0472">Membrane</keyword>
<evidence type="ECO:0000256" key="7">
    <source>
        <dbReference type="ARBA" id="ARBA00023136"/>
    </source>
</evidence>
<dbReference type="AlphaFoldDB" id="A0A4T0FNW7"/>
<accession>A0A4T0FNW7</accession>
<keyword evidence="5" id="KW-0677">Repeat</keyword>
<evidence type="ECO:0000256" key="2">
    <source>
        <dbReference type="ARBA" id="ARBA00006375"/>
    </source>
</evidence>
<feature type="repeat" description="Solcar" evidence="8">
    <location>
        <begin position="124"/>
        <end position="212"/>
    </location>
</feature>
<comment type="caution">
    <text evidence="10">The sequence shown here is derived from an EMBL/GenBank/DDBJ whole genome shotgun (WGS) entry which is preliminary data.</text>
</comment>
<proteinExistence type="inferred from homology"/>
<name>A0A4T0FNW7_9BASI</name>